<feature type="chain" id="PRO_5037416795" description="Lipoprotein" evidence="1">
    <location>
        <begin position="22"/>
        <end position="153"/>
    </location>
</feature>
<dbReference type="PROSITE" id="PS51257">
    <property type="entry name" value="PROKAR_LIPOPROTEIN"/>
    <property type="match status" value="1"/>
</dbReference>
<accession>A0A951IYP8</accession>
<evidence type="ECO:0000256" key="1">
    <source>
        <dbReference type="SAM" id="SignalP"/>
    </source>
</evidence>
<reference evidence="2 3" key="1">
    <citation type="journal article" date="2020" name="Syst. Appl. Microbiol.">
        <title>Arthrospiribacter ruber gen. nov., sp. nov., a novel bacterium isolated from Arthrospira cultures.</title>
        <authorList>
            <person name="Waleron M."/>
            <person name="Misztak A."/>
            <person name="Waleron M.M."/>
            <person name="Furmaniak M."/>
            <person name="Mrozik A."/>
            <person name="Waleron K."/>
        </authorList>
    </citation>
    <scope>NUCLEOTIDE SEQUENCE [LARGE SCALE GENOMIC DNA]</scope>
    <source>
        <strain evidence="2 3">DPMB0001</strain>
    </source>
</reference>
<evidence type="ECO:0000313" key="2">
    <source>
        <dbReference type="EMBL" id="MBW3468331.1"/>
    </source>
</evidence>
<gene>
    <name evidence="2" type="ORF">EGN73_10985</name>
</gene>
<dbReference type="RefSeq" id="WP_219289500.1">
    <property type="nucleotide sequence ID" value="NZ_RPHB01000005.1"/>
</dbReference>
<keyword evidence="3" id="KW-1185">Reference proteome</keyword>
<proteinExistence type="predicted"/>
<dbReference type="Proteomes" id="UP000727490">
    <property type="component" value="Unassembled WGS sequence"/>
</dbReference>
<dbReference type="AlphaFoldDB" id="A0A951IYP8"/>
<sequence length="153" mass="17053">MNTLKYFIIGFVLTLSTFISSCDIGPTDALQDIIQEDLGYIPVISNFTLRSPTASETSPTAGTDCTFDLRYWSEGEIDRIQFWVKVGGANPERLDDRPYEPAFSNITKTDSLLFNYTIPNGIEAGTVISMEARITNTNLPDFPVSREVNVTVR</sequence>
<keyword evidence="1" id="KW-0732">Signal</keyword>
<organism evidence="2 3">
    <name type="scientific">Arthrospiribacter ruber</name>
    <dbReference type="NCBI Taxonomy" id="2487934"/>
    <lineage>
        <taxon>Bacteria</taxon>
        <taxon>Pseudomonadati</taxon>
        <taxon>Bacteroidota</taxon>
        <taxon>Cytophagia</taxon>
        <taxon>Cytophagales</taxon>
        <taxon>Cyclobacteriaceae</taxon>
        <taxon>Arthrospiribacter</taxon>
    </lineage>
</organism>
<protein>
    <recommendedName>
        <fullName evidence="4">Lipoprotein</fullName>
    </recommendedName>
</protein>
<comment type="caution">
    <text evidence="2">The sequence shown here is derived from an EMBL/GenBank/DDBJ whole genome shotgun (WGS) entry which is preliminary data.</text>
</comment>
<evidence type="ECO:0000313" key="3">
    <source>
        <dbReference type="Proteomes" id="UP000727490"/>
    </source>
</evidence>
<feature type="signal peptide" evidence="1">
    <location>
        <begin position="1"/>
        <end position="21"/>
    </location>
</feature>
<dbReference type="EMBL" id="RPHB01000005">
    <property type="protein sequence ID" value="MBW3468331.1"/>
    <property type="molecule type" value="Genomic_DNA"/>
</dbReference>
<name>A0A951IYP8_9BACT</name>
<evidence type="ECO:0008006" key="4">
    <source>
        <dbReference type="Google" id="ProtNLM"/>
    </source>
</evidence>